<comment type="pathway">
    <text evidence="7">Amino-acid biosynthesis; L-threonine biosynthesis; L-threonine from L-aspartate: step 4/5.</text>
</comment>
<evidence type="ECO:0000259" key="10">
    <source>
        <dbReference type="Pfam" id="PF08544"/>
    </source>
</evidence>
<dbReference type="Pfam" id="PF08544">
    <property type="entry name" value="GHMP_kinases_C"/>
    <property type="match status" value="1"/>
</dbReference>
<feature type="domain" description="GHMP kinase C-terminal" evidence="10">
    <location>
        <begin position="234"/>
        <end position="292"/>
    </location>
</feature>
<dbReference type="Pfam" id="PF00288">
    <property type="entry name" value="GHMP_kinases_N"/>
    <property type="match status" value="1"/>
</dbReference>
<dbReference type="RefSeq" id="WP_014026250.1">
    <property type="nucleotide sequence ID" value="NC_015931.1"/>
</dbReference>
<keyword evidence="5 7" id="KW-0418">Kinase</keyword>
<dbReference type="GeneID" id="11139172"/>
<sequence length="318" mass="34100">MVQHNRVRVKAPASIANLGPLFDLAALAIDYAYDVVEVEVVEELGDGIRVDVEAAGAPSGEANTAYTAAYKILEYLGETLHLRIRVVKGVPPRMGMGGSGASAAAAAYAVNLLLGEPFTKEELVKFAGEAEAVAAGTPHYDNVAASLLGGLVILLDRSRPWVARLNIPEDVYIILFIPKREVVKVPPGKGKTEVMREVLPREIPLATSIAWMEKALALTLGLQLDPYTALKAANYGGPVEEARSKLIPGYAEAKREALEAGALAFNISGAGPTLFAIVREGDEDEVARRVAKILEKHWGELETRVVNIDREGARITSE</sequence>
<dbReference type="FunCoup" id="G0ED14">
    <property type="interactions" value="134"/>
</dbReference>
<name>G0ED14_PYRF1</name>
<dbReference type="SUPFAM" id="SSF55060">
    <property type="entry name" value="GHMP Kinase, C-terminal domain"/>
    <property type="match status" value="1"/>
</dbReference>
<keyword evidence="4 7" id="KW-0547">Nucleotide-binding</keyword>
<dbReference type="PRINTS" id="PR00958">
    <property type="entry name" value="HOMSERKINASE"/>
</dbReference>
<reference evidence="11 12" key="1">
    <citation type="journal article" date="2011" name="Stand. Genomic Sci.">
        <title>Complete genome sequence of the hyperthermophilic chemolithoautotroph Pyrolobus fumarii type strain (1A).</title>
        <authorList>
            <person name="Anderson I."/>
            <person name="Goker M."/>
            <person name="Nolan M."/>
            <person name="Lucas S."/>
            <person name="Hammon N."/>
            <person name="Deshpande S."/>
            <person name="Cheng J.F."/>
            <person name="Tapia R."/>
            <person name="Han C."/>
            <person name="Goodwin L."/>
            <person name="Pitluck S."/>
            <person name="Huntemann M."/>
            <person name="Liolios K."/>
            <person name="Ivanova N."/>
            <person name="Pagani I."/>
            <person name="Mavromatis K."/>
            <person name="Ovchinikova G."/>
            <person name="Pati A."/>
            <person name="Chen A."/>
            <person name="Palaniappan K."/>
            <person name="Land M."/>
            <person name="Hauser L."/>
            <person name="Brambilla E.M."/>
            <person name="Huber H."/>
            <person name="Yasawong M."/>
            <person name="Rohde M."/>
            <person name="Spring S."/>
            <person name="Abt B."/>
            <person name="Sikorski J."/>
            <person name="Wirth R."/>
            <person name="Detter J.C."/>
            <person name="Woyke T."/>
            <person name="Bristow J."/>
            <person name="Eisen J.A."/>
            <person name="Markowitz V."/>
            <person name="Hugenholtz P."/>
            <person name="Kyrpides N.C."/>
            <person name="Klenk H.P."/>
            <person name="Lapidus A."/>
        </authorList>
    </citation>
    <scope>NUCLEOTIDE SEQUENCE [LARGE SCALE GENOMIC DNA]</scope>
    <source>
        <strain evidence="12">DSM 11204 / 1A</strain>
    </source>
</reference>
<proteinExistence type="inferred from homology"/>
<dbReference type="UniPathway" id="UPA00050">
    <property type="reaction ID" value="UER00064"/>
</dbReference>
<dbReference type="InterPro" id="IPR020568">
    <property type="entry name" value="Ribosomal_Su5_D2-typ_SF"/>
</dbReference>
<dbReference type="HAMAP" id="MF_00384">
    <property type="entry name" value="Homoser_kinase"/>
    <property type="match status" value="1"/>
</dbReference>
<feature type="binding site" evidence="7">
    <location>
        <begin position="91"/>
        <end position="101"/>
    </location>
    <ligand>
        <name>ATP</name>
        <dbReference type="ChEBI" id="CHEBI:30616"/>
    </ligand>
</feature>
<dbReference type="PANTHER" id="PTHR20861:SF1">
    <property type="entry name" value="HOMOSERINE KINASE"/>
    <property type="match status" value="1"/>
</dbReference>
<evidence type="ECO:0000256" key="5">
    <source>
        <dbReference type="ARBA" id="ARBA00022777"/>
    </source>
</evidence>
<dbReference type="PANTHER" id="PTHR20861">
    <property type="entry name" value="HOMOSERINE/4-DIPHOSPHOCYTIDYL-2-C-METHYL-D-ERYTHRITOL KINASE"/>
    <property type="match status" value="1"/>
</dbReference>
<dbReference type="InterPro" id="IPR014721">
    <property type="entry name" value="Ribsml_uS5_D2-typ_fold_subgr"/>
</dbReference>
<evidence type="ECO:0000259" key="9">
    <source>
        <dbReference type="Pfam" id="PF00288"/>
    </source>
</evidence>
<comment type="subcellular location">
    <subcellularLocation>
        <location evidence="7">Cytoplasm</location>
    </subcellularLocation>
</comment>
<dbReference type="Gene3D" id="3.30.70.890">
    <property type="entry name" value="GHMP kinase, C-terminal domain"/>
    <property type="match status" value="1"/>
</dbReference>
<evidence type="ECO:0000256" key="6">
    <source>
        <dbReference type="ARBA" id="ARBA00022840"/>
    </source>
</evidence>
<dbReference type="NCBIfam" id="NF002288">
    <property type="entry name" value="PRK01212.1-4"/>
    <property type="match status" value="1"/>
</dbReference>
<dbReference type="Gene3D" id="3.30.230.10">
    <property type="match status" value="1"/>
</dbReference>
<dbReference type="InterPro" id="IPR000870">
    <property type="entry name" value="Homoserine_kinase"/>
</dbReference>
<keyword evidence="3 7" id="KW-0791">Threonine biosynthesis</keyword>
<dbReference type="GO" id="GO:0004413">
    <property type="term" value="F:homoserine kinase activity"/>
    <property type="evidence" value="ECO:0007669"/>
    <property type="project" value="UniProtKB-UniRule"/>
</dbReference>
<dbReference type="PIRSF" id="PIRSF000676">
    <property type="entry name" value="Homoser_kin"/>
    <property type="match status" value="1"/>
</dbReference>
<keyword evidence="7" id="KW-0963">Cytoplasm</keyword>
<dbReference type="GO" id="GO:0009088">
    <property type="term" value="P:threonine biosynthetic process"/>
    <property type="evidence" value="ECO:0007669"/>
    <property type="project" value="UniProtKB-UniRule"/>
</dbReference>
<dbReference type="EMBL" id="CP002838">
    <property type="protein sequence ID" value="AEM38573.1"/>
    <property type="molecule type" value="Genomic_DNA"/>
</dbReference>
<dbReference type="NCBIfam" id="TIGR00191">
    <property type="entry name" value="thrB"/>
    <property type="match status" value="1"/>
</dbReference>
<keyword evidence="1 7" id="KW-0028">Amino-acid biosynthesis</keyword>
<organism evidence="11 12">
    <name type="scientific">Pyrolobus fumarii (strain DSM 11204 / 1A)</name>
    <dbReference type="NCBI Taxonomy" id="694429"/>
    <lineage>
        <taxon>Archaea</taxon>
        <taxon>Thermoproteota</taxon>
        <taxon>Thermoprotei</taxon>
        <taxon>Desulfurococcales</taxon>
        <taxon>Pyrodictiaceae</taxon>
        <taxon>Pyrolobus</taxon>
    </lineage>
</organism>
<evidence type="ECO:0000313" key="12">
    <source>
        <dbReference type="Proteomes" id="UP000001037"/>
    </source>
</evidence>
<dbReference type="KEGG" id="pfm:Pyrfu_0704"/>
<evidence type="ECO:0000256" key="3">
    <source>
        <dbReference type="ARBA" id="ARBA00022697"/>
    </source>
</evidence>
<dbReference type="Proteomes" id="UP000001037">
    <property type="component" value="Chromosome"/>
</dbReference>
<dbReference type="InterPro" id="IPR013750">
    <property type="entry name" value="GHMP_kinase_C_dom"/>
</dbReference>
<evidence type="ECO:0000313" key="11">
    <source>
        <dbReference type="EMBL" id="AEM38573.1"/>
    </source>
</evidence>
<dbReference type="InParanoid" id="G0ED14"/>
<dbReference type="GO" id="GO:0005737">
    <property type="term" value="C:cytoplasm"/>
    <property type="evidence" value="ECO:0007669"/>
    <property type="project" value="UniProtKB-SubCell"/>
</dbReference>
<evidence type="ECO:0000256" key="7">
    <source>
        <dbReference type="HAMAP-Rule" id="MF_00384"/>
    </source>
</evidence>
<evidence type="ECO:0000256" key="4">
    <source>
        <dbReference type="ARBA" id="ARBA00022741"/>
    </source>
</evidence>
<dbReference type="GO" id="GO:0005524">
    <property type="term" value="F:ATP binding"/>
    <property type="evidence" value="ECO:0007669"/>
    <property type="project" value="UniProtKB-UniRule"/>
</dbReference>
<comment type="function">
    <text evidence="7">Catalyzes the ATP-dependent phosphorylation of L-homoserine to L-homoserine phosphate.</text>
</comment>
<evidence type="ECO:0000256" key="8">
    <source>
        <dbReference type="NCBIfam" id="TIGR00191"/>
    </source>
</evidence>
<gene>
    <name evidence="7" type="primary">thrB</name>
    <name evidence="11" type="ordered locus">Pyrfu_0704</name>
</gene>
<comment type="catalytic activity">
    <reaction evidence="7">
        <text>L-homoserine + ATP = O-phospho-L-homoserine + ADP + H(+)</text>
        <dbReference type="Rhea" id="RHEA:13985"/>
        <dbReference type="ChEBI" id="CHEBI:15378"/>
        <dbReference type="ChEBI" id="CHEBI:30616"/>
        <dbReference type="ChEBI" id="CHEBI:57476"/>
        <dbReference type="ChEBI" id="CHEBI:57590"/>
        <dbReference type="ChEBI" id="CHEBI:456216"/>
        <dbReference type="EC" id="2.7.1.39"/>
    </reaction>
</comment>
<keyword evidence="2 7" id="KW-0808">Transferase</keyword>
<dbReference type="SUPFAM" id="SSF54211">
    <property type="entry name" value="Ribosomal protein S5 domain 2-like"/>
    <property type="match status" value="1"/>
</dbReference>
<dbReference type="OrthoDB" id="28273at2157"/>
<accession>G0ED14</accession>
<dbReference type="STRING" id="694429.Pyrfu_0704"/>
<dbReference type="InterPro" id="IPR006204">
    <property type="entry name" value="GHMP_kinase_N_dom"/>
</dbReference>
<evidence type="ECO:0000256" key="1">
    <source>
        <dbReference type="ARBA" id="ARBA00022605"/>
    </source>
</evidence>
<feature type="domain" description="GHMP kinase N-terminal" evidence="9">
    <location>
        <begin position="63"/>
        <end position="150"/>
    </location>
</feature>
<keyword evidence="12" id="KW-1185">Reference proteome</keyword>
<dbReference type="EC" id="2.7.1.39" evidence="7 8"/>
<protein>
    <recommendedName>
        <fullName evidence="7 8">Homoserine kinase</fullName>
        <shortName evidence="7">HK</shortName>
        <shortName evidence="7">HSK</shortName>
        <ecNumber evidence="7 8">2.7.1.39</ecNumber>
    </recommendedName>
</protein>
<dbReference type="HOGENOM" id="CLU_041243_1_1_2"/>
<dbReference type="InterPro" id="IPR036554">
    <property type="entry name" value="GHMP_kinase_C_sf"/>
</dbReference>
<evidence type="ECO:0000256" key="2">
    <source>
        <dbReference type="ARBA" id="ARBA00022679"/>
    </source>
</evidence>
<comment type="similarity">
    <text evidence="7">Belongs to the GHMP kinase family. Homoserine kinase subfamily.</text>
</comment>
<dbReference type="AlphaFoldDB" id="G0ED14"/>
<keyword evidence="6 7" id="KW-0067">ATP-binding</keyword>
<dbReference type="eggNOG" id="arCOG01027">
    <property type="taxonomic scope" value="Archaea"/>
</dbReference>